<dbReference type="PANTHER" id="PTHR47501:SF6">
    <property type="match status" value="1"/>
</dbReference>
<dbReference type="PANTHER" id="PTHR47501">
    <property type="entry name" value="TRANSPOSASE-RELATED"/>
    <property type="match status" value="1"/>
</dbReference>
<evidence type="ECO:0008006" key="3">
    <source>
        <dbReference type="Google" id="ProtNLM"/>
    </source>
</evidence>
<evidence type="ECO:0000313" key="1">
    <source>
        <dbReference type="Ensembl" id="ENSCCRP00010101382.1"/>
    </source>
</evidence>
<reference evidence="1" key="1">
    <citation type="submission" date="2025-08" db="UniProtKB">
        <authorList>
            <consortium name="Ensembl"/>
        </authorList>
    </citation>
    <scope>IDENTIFICATION</scope>
</reference>
<dbReference type="SUPFAM" id="SSF53098">
    <property type="entry name" value="Ribonuclease H-like"/>
    <property type="match status" value="1"/>
</dbReference>
<accession>A0A8C1PCT5</accession>
<name>A0A8C1PCT5_CYPCA</name>
<dbReference type="Ensembl" id="ENSCCRT00010112614.1">
    <property type="protein sequence ID" value="ENSCCRP00010101382.1"/>
    <property type="gene ID" value="ENSCCRG00010044592.1"/>
</dbReference>
<keyword evidence="2" id="KW-1185">Reference proteome</keyword>
<dbReference type="AlphaFoldDB" id="A0A8C1PCT5"/>
<reference evidence="1" key="2">
    <citation type="submission" date="2025-09" db="UniProtKB">
        <authorList>
            <consortium name="Ensembl"/>
        </authorList>
    </citation>
    <scope>IDENTIFICATION</scope>
</reference>
<evidence type="ECO:0000313" key="2">
    <source>
        <dbReference type="Proteomes" id="UP000694427"/>
    </source>
</evidence>
<protein>
    <recommendedName>
        <fullName evidence="3">Transposase</fullName>
    </recommendedName>
</protein>
<sequence>MGRKTLMQRIDREFAVMKESVISKLINVDTVCTTADIWSAQNRSFFGVTCHWIDKDSLERHSAALACTRLKDQHTYDAVAAKLNEIHAEYRIQNKVKSTVMDNGSNFVKAFREFGVREEESDDCSDEVRFLDVSCLLQEDGDGEQFFLPQHQRCAAHTLNLIATNEIHKAASYGPSRKMYRSVMAKCSSIWNKAHRSSLATEVIQEIANMHFTVPSVTRWNSEFRAITKLAGLPEEKLREICDKLDVPRLHPQESAFLKEYTEVLKPLAVAIDILQGKSKCYLGFLIPTLLSLKTKLFEKMPHLLYNAHIVTSIREAIEQRFGSVLASHEAKMATTTLPKFRLSWLSPEKREDMKRTLLQEAIALEPLNSPATVRDDNSVKSDESEENFFVFNNAKSSSDSTTYDEVRKYLEDSDNNLTSLKAFPIVKRLFIKYNTTLPSSAPVECLFSHGGNLLTSSRNRMSDDHMEQALLLRYNKQHCPRDLAQDD</sequence>
<proteinExistence type="predicted"/>
<organism evidence="1 2">
    <name type="scientific">Cyprinus carpio</name>
    <name type="common">Common carp</name>
    <dbReference type="NCBI Taxonomy" id="7962"/>
    <lineage>
        <taxon>Eukaryota</taxon>
        <taxon>Metazoa</taxon>
        <taxon>Chordata</taxon>
        <taxon>Craniata</taxon>
        <taxon>Vertebrata</taxon>
        <taxon>Euteleostomi</taxon>
        <taxon>Actinopterygii</taxon>
        <taxon>Neopterygii</taxon>
        <taxon>Teleostei</taxon>
        <taxon>Ostariophysi</taxon>
        <taxon>Cypriniformes</taxon>
        <taxon>Cyprinidae</taxon>
        <taxon>Cyprininae</taxon>
        <taxon>Cyprinus</taxon>
    </lineage>
</organism>
<dbReference type="InterPro" id="IPR012337">
    <property type="entry name" value="RNaseH-like_sf"/>
</dbReference>
<dbReference type="Proteomes" id="UP000694427">
    <property type="component" value="Unplaced"/>
</dbReference>